<dbReference type="GO" id="GO:0005634">
    <property type="term" value="C:nucleus"/>
    <property type="evidence" value="ECO:0007669"/>
    <property type="project" value="UniProtKB-SubCell"/>
</dbReference>
<keyword evidence="10" id="KW-1185">Reference proteome</keyword>
<evidence type="ECO:0000256" key="5">
    <source>
        <dbReference type="ARBA" id="ARBA00023242"/>
    </source>
</evidence>
<keyword evidence="5" id="KW-0539">Nucleus</keyword>
<reference evidence="9" key="2">
    <citation type="journal article" date="2024" name="Plant">
        <title>Genomic evolution and insights into agronomic trait innovations of Sesamum species.</title>
        <authorList>
            <person name="Miao H."/>
            <person name="Wang L."/>
            <person name="Qu L."/>
            <person name="Liu H."/>
            <person name="Sun Y."/>
            <person name="Le M."/>
            <person name="Wang Q."/>
            <person name="Wei S."/>
            <person name="Zheng Y."/>
            <person name="Lin W."/>
            <person name="Duan Y."/>
            <person name="Cao H."/>
            <person name="Xiong S."/>
            <person name="Wang X."/>
            <person name="Wei L."/>
            <person name="Li C."/>
            <person name="Ma Q."/>
            <person name="Ju M."/>
            <person name="Zhao R."/>
            <person name="Li G."/>
            <person name="Mu C."/>
            <person name="Tian Q."/>
            <person name="Mei H."/>
            <person name="Zhang T."/>
            <person name="Gao T."/>
            <person name="Zhang H."/>
        </authorList>
    </citation>
    <scope>NUCLEOTIDE SEQUENCE</scope>
    <source>
        <strain evidence="9">3651</strain>
    </source>
</reference>
<keyword evidence="2" id="KW-0805">Transcription regulation</keyword>
<reference evidence="9" key="1">
    <citation type="submission" date="2020-06" db="EMBL/GenBank/DDBJ databases">
        <authorList>
            <person name="Li T."/>
            <person name="Hu X."/>
            <person name="Zhang T."/>
            <person name="Song X."/>
            <person name="Zhang H."/>
            <person name="Dai N."/>
            <person name="Sheng W."/>
            <person name="Hou X."/>
            <person name="Wei L."/>
        </authorList>
    </citation>
    <scope>NUCLEOTIDE SEQUENCE</scope>
    <source>
        <strain evidence="9">3651</strain>
        <tissue evidence="9">Leaf</tissue>
    </source>
</reference>
<keyword evidence="4" id="KW-0804">Transcription</keyword>
<dbReference type="PANTHER" id="PTHR11945">
    <property type="entry name" value="MADS BOX PROTEIN"/>
    <property type="match status" value="1"/>
</dbReference>
<name>A0AAE2CXB6_9LAMI</name>
<feature type="compositionally biased region" description="Polar residues" evidence="7">
    <location>
        <begin position="1"/>
        <end position="18"/>
    </location>
</feature>
<dbReference type="PANTHER" id="PTHR11945:SF776">
    <property type="entry name" value="AGAMOUS-LIKE 50-RELATED"/>
    <property type="match status" value="1"/>
</dbReference>
<protein>
    <submittedName>
        <fullName evidence="9">Agamous-like MADS-box protein</fullName>
    </submittedName>
</protein>
<accession>A0AAE2CXB6</accession>
<dbReference type="AlphaFoldDB" id="A0AAE2CXB6"/>
<evidence type="ECO:0000256" key="4">
    <source>
        <dbReference type="ARBA" id="ARBA00023163"/>
    </source>
</evidence>
<evidence type="ECO:0000259" key="8">
    <source>
        <dbReference type="PROSITE" id="PS50066"/>
    </source>
</evidence>
<dbReference type="FunFam" id="3.40.1810.10:FF:000006">
    <property type="entry name" value="Agamous-like MADS-box protein AGL62"/>
    <property type="match status" value="1"/>
</dbReference>
<gene>
    <name evidence="9" type="ORF">Salat_0135800</name>
</gene>
<dbReference type="SMART" id="SM00432">
    <property type="entry name" value="MADS"/>
    <property type="match status" value="1"/>
</dbReference>
<organism evidence="9 10">
    <name type="scientific">Sesamum alatum</name>
    <dbReference type="NCBI Taxonomy" id="300844"/>
    <lineage>
        <taxon>Eukaryota</taxon>
        <taxon>Viridiplantae</taxon>
        <taxon>Streptophyta</taxon>
        <taxon>Embryophyta</taxon>
        <taxon>Tracheophyta</taxon>
        <taxon>Spermatophyta</taxon>
        <taxon>Magnoliopsida</taxon>
        <taxon>eudicotyledons</taxon>
        <taxon>Gunneridae</taxon>
        <taxon>Pentapetalae</taxon>
        <taxon>asterids</taxon>
        <taxon>lamiids</taxon>
        <taxon>Lamiales</taxon>
        <taxon>Pedaliaceae</taxon>
        <taxon>Sesamum</taxon>
    </lineage>
</organism>
<dbReference type="Pfam" id="PF00319">
    <property type="entry name" value="SRF-TF"/>
    <property type="match status" value="1"/>
</dbReference>
<evidence type="ECO:0000256" key="7">
    <source>
        <dbReference type="SAM" id="MobiDB-lite"/>
    </source>
</evidence>
<feature type="region of interest" description="Disordered" evidence="7">
    <location>
        <begin position="312"/>
        <end position="382"/>
    </location>
</feature>
<dbReference type="SUPFAM" id="SSF55455">
    <property type="entry name" value="SRF-like"/>
    <property type="match status" value="1"/>
</dbReference>
<dbReference type="GO" id="GO:0046983">
    <property type="term" value="F:protein dimerization activity"/>
    <property type="evidence" value="ECO:0007669"/>
    <property type="project" value="InterPro"/>
</dbReference>
<feature type="compositionally biased region" description="Polar residues" evidence="7">
    <location>
        <begin position="324"/>
        <end position="340"/>
    </location>
</feature>
<comment type="caution">
    <text evidence="9">The sequence shown here is derived from an EMBL/GenBank/DDBJ whole genome shotgun (WGS) entry which is preliminary data.</text>
</comment>
<feature type="coiled-coil region" evidence="6">
    <location>
        <begin position="111"/>
        <end position="152"/>
    </location>
</feature>
<dbReference type="GO" id="GO:0000981">
    <property type="term" value="F:DNA-binding transcription factor activity, RNA polymerase II-specific"/>
    <property type="evidence" value="ECO:0007669"/>
    <property type="project" value="TreeGrafter"/>
</dbReference>
<evidence type="ECO:0000256" key="6">
    <source>
        <dbReference type="SAM" id="Coils"/>
    </source>
</evidence>
<keyword evidence="3" id="KW-0238">DNA-binding</keyword>
<evidence type="ECO:0000313" key="9">
    <source>
        <dbReference type="EMBL" id="KAK4438017.1"/>
    </source>
</evidence>
<dbReference type="PROSITE" id="PS50066">
    <property type="entry name" value="MADS_BOX_2"/>
    <property type="match status" value="1"/>
</dbReference>
<comment type="subcellular location">
    <subcellularLocation>
        <location evidence="1">Nucleus</location>
    </subcellularLocation>
</comment>
<dbReference type="GO" id="GO:0000978">
    <property type="term" value="F:RNA polymerase II cis-regulatory region sequence-specific DNA binding"/>
    <property type="evidence" value="ECO:0007669"/>
    <property type="project" value="TreeGrafter"/>
</dbReference>
<evidence type="ECO:0000313" key="10">
    <source>
        <dbReference type="Proteomes" id="UP001293254"/>
    </source>
</evidence>
<dbReference type="InterPro" id="IPR002100">
    <property type="entry name" value="TF_MADSbox"/>
</dbReference>
<dbReference type="InterPro" id="IPR033896">
    <property type="entry name" value="MEF2-like_N"/>
</dbReference>
<feature type="domain" description="MADS-box" evidence="8">
    <location>
        <begin position="25"/>
        <end position="85"/>
    </location>
</feature>
<proteinExistence type="predicted"/>
<dbReference type="PRINTS" id="PR00404">
    <property type="entry name" value="MADSDOMAIN"/>
</dbReference>
<sequence length="382" mass="41818">MNSSDQNNPQENNPSDQNNPHRKGKGRQKVDMVKIENETNLQVTFSKRRSGLFKKASELSTLCGAESAIVVFSPGEKAHSFGNPDVETIANRFLNQNPHSTRNESTDQLLMAHSRANMRQSNQELTNVESQLELERKRKQEYKDMRKANENQNWCPPRLDELNYQQLDELRRSLMSFKQDFENKVQNATSLAPNPYVQGTNPNAGTGGGYPWTSTQSGPGTGFPFNPNIQGPNPFFALYGNTEDMLTSNAPLRIGGSSTTTLFDGGAGGSNIAIPTNPMAISPNPSTFSNLMTATSGFATSFDPTIDNFGLTVQYPPPPPPPTIGSSNNTFPYNYGNSNDMVPYGSGTGSSSSELERRRRGKASSDQGKSQGYKGNHGRRSS</sequence>
<keyword evidence="6" id="KW-0175">Coiled coil</keyword>
<dbReference type="EMBL" id="JACGWO010000001">
    <property type="protein sequence ID" value="KAK4438017.1"/>
    <property type="molecule type" value="Genomic_DNA"/>
</dbReference>
<evidence type="ECO:0000256" key="1">
    <source>
        <dbReference type="ARBA" id="ARBA00004123"/>
    </source>
</evidence>
<dbReference type="InterPro" id="IPR036879">
    <property type="entry name" value="TF_MADSbox_sf"/>
</dbReference>
<evidence type="ECO:0000256" key="2">
    <source>
        <dbReference type="ARBA" id="ARBA00023015"/>
    </source>
</evidence>
<evidence type="ECO:0000256" key="3">
    <source>
        <dbReference type="ARBA" id="ARBA00023125"/>
    </source>
</evidence>
<dbReference type="Gene3D" id="3.40.1810.10">
    <property type="entry name" value="Transcription factor, MADS-box"/>
    <property type="match status" value="1"/>
</dbReference>
<dbReference type="Proteomes" id="UP001293254">
    <property type="component" value="Unassembled WGS sequence"/>
</dbReference>
<dbReference type="GO" id="GO:0045944">
    <property type="term" value="P:positive regulation of transcription by RNA polymerase II"/>
    <property type="evidence" value="ECO:0007669"/>
    <property type="project" value="InterPro"/>
</dbReference>
<feature type="region of interest" description="Disordered" evidence="7">
    <location>
        <begin position="1"/>
        <end position="30"/>
    </location>
</feature>
<dbReference type="CDD" id="cd00265">
    <property type="entry name" value="MADS_MEF2_like"/>
    <property type="match status" value="1"/>
</dbReference>